<dbReference type="InterPro" id="IPR018515">
    <property type="entry name" value="Tuberin-type_domain"/>
</dbReference>
<feature type="compositionally biased region" description="Basic and acidic residues" evidence="2">
    <location>
        <begin position="1"/>
        <end position="12"/>
    </location>
</feature>
<evidence type="ECO:0000256" key="2">
    <source>
        <dbReference type="SAM" id="MobiDB-lite"/>
    </source>
</evidence>
<dbReference type="InParanoid" id="A0A1Y1U9J5"/>
<dbReference type="PANTHER" id="PTHR10063:SF0">
    <property type="entry name" value="TUBERIN"/>
    <property type="match status" value="1"/>
</dbReference>
<dbReference type="EMBL" id="NBSH01000015">
    <property type="protein sequence ID" value="ORX34177.1"/>
    <property type="molecule type" value="Genomic_DNA"/>
</dbReference>
<dbReference type="SUPFAM" id="SSF111347">
    <property type="entry name" value="Rap/Ran-GAP"/>
    <property type="match status" value="1"/>
</dbReference>
<evidence type="ECO:0000259" key="3">
    <source>
        <dbReference type="PROSITE" id="PS50085"/>
    </source>
</evidence>
<dbReference type="GO" id="GO:0032007">
    <property type="term" value="P:negative regulation of TOR signaling"/>
    <property type="evidence" value="ECO:0007669"/>
    <property type="project" value="TreeGrafter"/>
</dbReference>
<keyword evidence="1" id="KW-0343">GTPase activation</keyword>
<feature type="compositionally biased region" description="Polar residues" evidence="2">
    <location>
        <begin position="1180"/>
        <end position="1205"/>
    </location>
</feature>
<evidence type="ECO:0000313" key="5">
    <source>
        <dbReference type="Proteomes" id="UP000193218"/>
    </source>
</evidence>
<feature type="compositionally biased region" description="Polar residues" evidence="2">
    <location>
        <begin position="396"/>
        <end position="410"/>
    </location>
</feature>
<feature type="region of interest" description="Disordered" evidence="2">
    <location>
        <begin position="1146"/>
        <end position="1205"/>
    </location>
</feature>
<dbReference type="GO" id="GO:0051056">
    <property type="term" value="P:regulation of small GTPase mediated signal transduction"/>
    <property type="evidence" value="ECO:0007669"/>
    <property type="project" value="InterPro"/>
</dbReference>
<dbReference type="STRING" id="4999.A0A1Y1U9J5"/>
<dbReference type="GeneID" id="33558766"/>
<feature type="region of interest" description="Disordered" evidence="2">
    <location>
        <begin position="969"/>
        <end position="990"/>
    </location>
</feature>
<comment type="caution">
    <text evidence="4">The sequence shown here is derived from an EMBL/GenBank/DDBJ whole genome shotgun (WGS) entry which is preliminary data.</text>
</comment>
<feature type="compositionally biased region" description="Basic and acidic residues" evidence="2">
    <location>
        <begin position="69"/>
        <end position="79"/>
    </location>
</feature>
<dbReference type="Pfam" id="PF02145">
    <property type="entry name" value="Rap_GAP"/>
    <property type="match status" value="1"/>
</dbReference>
<protein>
    <recommendedName>
        <fullName evidence="3">Rap-GAP domain-containing protein</fullName>
    </recommendedName>
</protein>
<feature type="compositionally biased region" description="Low complexity" evidence="2">
    <location>
        <begin position="34"/>
        <end position="65"/>
    </location>
</feature>
<feature type="compositionally biased region" description="Low complexity" evidence="2">
    <location>
        <begin position="930"/>
        <end position="946"/>
    </location>
</feature>
<feature type="region of interest" description="Disordered" evidence="2">
    <location>
        <begin position="1624"/>
        <end position="1674"/>
    </location>
</feature>
<feature type="compositionally biased region" description="Gly residues" evidence="2">
    <location>
        <begin position="23"/>
        <end position="33"/>
    </location>
</feature>
<dbReference type="InterPro" id="IPR000331">
    <property type="entry name" value="Rap/Ran_GAP_dom"/>
</dbReference>
<proteinExistence type="predicted"/>
<name>A0A1Y1U9J5_9TREE</name>
<dbReference type="Proteomes" id="UP000193218">
    <property type="component" value="Unassembled WGS sequence"/>
</dbReference>
<gene>
    <name evidence="4" type="ORF">BD324DRAFT_636943</name>
</gene>
<organism evidence="4 5">
    <name type="scientific">Kockovaella imperatae</name>
    <dbReference type="NCBI Taxonomy" id="4999"/>
    <lineage>
        <taxon>Eukaryota</taxon>
        <taxon>Fungi</taxon>
        <taxon>Dikarya</taxon>
        <taxon>Basidiomycota</taxon>
        <taxon>Agaricomycotina</taxon>
        <taxon>Tremellomycetes</taxon>
        <taxon>Tremellales</taxon>
        <taxon>Cuniculitremaceae</taxon>
        <taxon>Kockovaella</taxon>
    </lineage>
</organism>
<dbReference type="GO" id="GO:0005634">
    <property type="term" value="C:nucleus"/>
    <property type="evidence" value="ECO:0007669"/>
    <property type="project" value="InterPro"/>
</dbReference>
<dbReference type="GO" id="GO:0005096">
    <property type="term" value="F:GTPase activator activity"/>
    <property type="evidence" value="ECO:0007669"/>
    <property type="project" value="UniProtKB-KW"/>
</dbReference>
<dbReference type="Pfam" id="PF11864">
    <property type="entry name" value="DUF3384"/>
    <property type="match status" value="1"/>
</dbReference>
<feature type="compositionally biased region" description="Polar residues" evidence="2">
    <location>
        <begin position="428"/>
        <end position="446"/>
    </location>
</feature>
<dbReference type="Gene3D" id="3.40.50.11210">
    <property type="entry name" value="Rap/Ran-GAP"/>
    <property type="match status" value="1"/>
</dbReference>
<evidence type="ECO:0000313" key="4">
    <source>
        <dbReference type="EMBL" id="ORX34177.1"/>
    </source>
</evidence>
<feature type="compositionally biased region" description="Basic and acidic residues" evidence="2">
    <location>
        <begin position="1656"/>
        <end position="1674"/>
    </location>
</feature>
<accession>A0A1Y1U9J5</accession>
<feature type="domain" description="Rap-GAP" evidence="3">
    <location>
        <begin position="1754"/>
        <end position="2017"/>
    </location>
</feature>
<dbReference type="InterPro" id="IPR024584">
    <property type="entry name" value="Tuberin_N"/>
</dbReference>
<dbReference type="OrthoDB" id="19311at2759"/>
<feature type="compositionally biased region" description="Polar residues" evidence="2">
    <location>
        <begin position="1641"/>
        <end position="1655"/>
    </location>
</feature>
<dbReference type="GO" id="GO:0033596">
    <property type="term" value="C:TSC1-TSC2 complex"/>
    <property type="evidence" value="ECO:0007669"/>
    <property type="project" value="TreeGrafter"/>
</dbReference>
<feature type="region of interest" description="Disordered" evidence="2">
    <location>
        <begin position="922"/>
        <end position="955"/>
    </location>
</feature>
<feature type="region of interest" description="Disordered" evidence="2">
    <location>
        <begin position="383"/>
        <end position="464"/>
    </location>
</feature>
<feature type="region of interest" description="Disordered" evidence="2">
    <location>
        <begin position="1"/>
        <end position="99"/>
    </location>
</feature>
<dbReference type="Pfam" id="PF03542">
    <property type="entry name" value="Tuberin"/>
    <property type="match status" value="1"/>
</dbReference>
<keyword evidence="5" id="KW-1185">Reference proteome</keyword>
<feature type="compositionally biased region" description="Low complexity" evidence="2">
    <location>
        <begin position="383"/>
        <end position="395"/>
    </location>
</feature>
<dbReference type="RefSeq" id="XP_021868455.1">
    <property type="nucleotide sequence ID" value="XM_022016957.1"/>
</dbReference>
<dbReference type="InterPro" id="IPR035974">
    <property type="entry name" value="Rap/Ran-GAP_sf"/>
</dbReference>
<dbReference type="PANTHER" id="PTHR10063">
    <property type="entry name" value="TUBERIN"/>
    <property type="match status" value="1"/>
</dbReference>
<evidence type="ECO:0000256" key="1">
    <source>
        <dbReference type="ARBA" id="ARBA00022468"/>
    </source>
</evidence>
<sequence>MSDRERLREPRAHSSHHASSSSGSGGLFMGLFGGSKKASATTTATASTSSSATASSSAAAKTAASRQVTKRDSLEEMRSPKSLSPHLPGSDALGVRRTQSPAPFDFQSNLLALQPGNGQSPARLVEIINTIATWLYNLHVTSDDVFAPPAPDLKPPITPADIRTLYIRAFAYAQSNVDSPLRTASIRLLAVLIETLSPSKMTAEGDKAILPDSINPRSLFYLITAPTDQSQTISRDNAFFVELGALKALTKNGAHVEGMVGLVGRLLRGLGEIQDDWAAWCMQPEDRLALQEWSVDASKTRDTTRIRVASPADTAMAVFELLCAIMSSHASLLLRSDFDKIINTLISFVIVGINASVTAHLDNPLSSSNVILSRNSSLREAHLPSSSIITTPSPTAMTGSGLLQRSGSTLRRTREDRMNSGSPPAKSISKSAVSPQGVTSPRSFPSATIGLRSPSPHTLRERDPAKWSRIIPSLTAVFETALNNSIIGKQLLKQMIAFICFCFGQDEDEYVPESIWETLSDVCGLMLIRKSGWKGQEILKEVLEGKASLKVDGKIASAQADRKLARGAVIASRFLLGRVHAQPSDTKATMSFPNLAPWLKAAESSSRFPASEDLSKRTDWLTVDLEILALIQDNLFAIEEGQAGGSNGSGILDSWLEGDAICDLLQGMVHIGGDPAARGLSQRRPSDTADLILPRFLAIFDEIIHQLPSTISRLDSSSSADPLFHHPKYIDLLLQLSPILDEEYAATVIGHYKRESLCLPFITGWLDNIDKLLQAFFFTAADLPTARSSVVNFLFGEVYSYANEVSEKRTKLVNRIILPFMERALQQDQDSEFLKMTLQVLVDAAIAETADRDADVRQWRGSLNAEELEHEDFATRPCAKIQEAASGGYFNKIRSIIIKVATQMPCRSDGLVPAPQRHALGLSALPPPGTSGVISSGSSHSGMDSPAPQRNVKGKETAGSALRGLMEALSPPSKSRDLTPASSSVASPTVEMEVPSLEAAALSISNPPSASPLSAGPTLPPVIPHNDCKSSIAVSSLITMFIHLAFAPSPKSQFSTFAVPPRSPSTMRTIVLFQDLLHLLHPLSESGSGDRIQARCPRARLSILQLMMRLRADSQHQIYLRGNLDSGALPYALILKRTVESEAEKRAELEMSQRKASARQARVESGTGTGEDRGRAGRTSEPTNRSRSRSTQPTGVTTSDTSSGYGTLWRIPDRLGFNMPPGIVVTGGIATYDPSHPLLKDSVVTHVEGVWLPVSQYVRTLIGILRGNDWELVSYIFTFLPLQISNKLFFHGVEATREIRSLLDLLCSGVLALDPWERRFSTPAFIKRVDINAAAYHTLSILIAYRGLFSRAECDRLVQAFMTGLQGKGDVAKPCIQALAVAVFELESSVSRNLLEIVRAMISILTTTGLAVHILEFLISLGQNGALFRNFTDEQYRLVFRVAITYITEHNARSDQTVDLTDPVTREAYVLSQHVIGLAYYAIYIWFMALRLPQRPTVASEITRELLKGRSQRLNLDEMVEVCFDWLARYTYGNADPKPATSFLSEIVMQDDGGEPPKSQSWLLGGSIVTVTTHSRTGWATITTTRPTGSTSVICKLENVPHLDLGEDNADLVSLPAVLMADRESKPASIEADSVGGGEAQSETSMPEANATSADTSERYASDAPITDDKGDRIPSAKDIVNVQSSGQSTAATFDQGSQHGYVWSGATPSQRRKDVSIEPSYIALQLLSSYPNASLESPRGRLIPNDDRFARALRGIQNTPVIDTLKIAVLYVGRDQTTEQEILSNTDGPRPYLDFLAGLGRLIRLKGQVDVFVGGLNRDNDSDGQYAYAWWDDLTQMILHTPTMMPNDPSDPTRSRKKRLVGNDMIKIVYNDSGREFAFDTIKTQFNWINIVVSPHSLAPGEDDLPVGALRTGWRDPLHGPWAGQGIPKSGDTWLDWDREDWFKVTLQRADGIPDFSPIGTHKLVSKKTLPIMVREIAHLANDMASRYVNVRDATDAAKAEYITSWRSRLRAMSRLKQMLPPIELPPADDIEAREQMLRDFTRIFSDRSASKD</sequence>
<dbReference type="PROSITE" id="PS50085">
    <property type="entry name" value="RAPGAP"/>
    <property type="match status" value="1"/>
</dbReference>
<dbReference type="InterPro" id="IPR027107">
    <property type="entry name" value="Tuberin/Ral-act_asu"/>
</dbReference>
<reference evidence="4 5" key="1">
    <citation type="submission" date="2017-03" db="EMBL/GenBank/DDBJ databases">
        <title>Widespread Adenine N6-methylation of Active Genes in Fungi.</title>
        <authorList>
            <consortium name="DOE Joint Genome Institute"/>
            <person name="Mondo S.J."/>
            <person name="Dannebaum R.O."/>
            <person name="Kuo R.C."/>
            <person name="Louie K.B."/>
            <person name="Bewick A.J."/>
            <person name="Labutti K."/>
            <person name="Haridas S."/>
            <person name="Kuo A."/>
            <person name="Salamov A."/>
            <person name="Ahrendt S.R."/>
            <person name="Lau R."/>
            <person name="Bowen B.P."/>
            <person name="Lipzen A."/>
            <person name="Sullivan W."/>
            <person name="Andreopoulos W.B."/>
            <person name="Clum A."/>
            <person name="Lindquist E."/>
            <person name="Daum C."/>
            <person name="Northen T.R."/>
            <person name="Ramamoorthy G."/>
            <person name="Schmitz R.J."/>
            <person name="Gryganskyi A."/>
            <person name="Culley D."/>
            <person name="Magnuson J."/>
            <person name="James T.Y."/>
            <person name="O'Malley M.A."/>
            <person name="Stajich J.E."/>
            <person name="Spatafora J.W."/>
            <person name="Visel A."/>
            <person name="Grigoriev I.V."/>
        </authorList>
    </citation>
    <scope>NUCLEOTIDE SEQUENCE [LARGE SCALE GENOMIC DNA]</scope>
    <source>
        <strain evidence="4 5">NRRL Y-17943</strain>
    </source>
</reference>